<feature type="compositionally biased region" description="Polar residues" evidence="1">
    <location>
        <begin position="123"/>
        <end position="140"/>
    </location>
</feature>
<sequence length="140" mass="14823">MEIPRNPHTHSAAPCLPILSPFLRAGAVHHVSRRCCSLQASRTLQSSFFSVQSSTAVVPSPYPSNANRRSRTRASAVAPSPFPRNAVRRSRTRASAVTHSHPSPSDLVAVPARPSVPAPSNSQPGTPSIKSATASTRPES</sequence>
<feature type="compositionally biased region" description="Low complexity" evidence="1">
    <location>
        <begin position="108"/>
        <end position="122"/>
    </location>
</feature>
<keyword evidence="3" id="KW-1185">Reference proteome</keyword>
<protein>
    <submittedName>
        <fullName evidence="2">Uncharacterized protein</fullName>
    </submittedName>
</protein>
<proteinExistence type="predicted"/>
<gene>
    <name evidence="2" type="ORF">PIB30_029633</name>
</gene>
<accession>A0ABU6RBW7</accession>
<evidence type="ECO:0000256" key="1">
    <source>
        <dbReference type="SAM" id="MobiDB-lite"/>
    </source>
</evidence>
<evidence type="ECO:0000313" key="2">
    <source>
        <dbReference type="EMBL" id="MED6121381.1"/>
    </source>
</evidence>
<reference evidence="2 3" key="1">
    <citation type="journal article" date="2023" name="Plants (Basel)">
        <title>Bridging the Gap: Combining Genomics and Transcriptomics Approaches to Understand Stylosanthes scabra, an Orphan Legume from the Brazilian Caatinga.</title>
        <authorList>
            <person name="Ferreira-Neto J.R.C."/>
            <person name="da Silva M.D."/>
            <person name="Binneck E."/>
            <person name="de Melo N.F."/>
            <person name="da Silva R.H."/>
            <person name="de Melo A.L.T.M."/>
            <person name="Pandolfi V."/>
            <person name="Bustamante F.O."/>
            <person name="Brasileiro-Vidal A.C."/>
            <person name="Benko-Iseppon A.M."/>
        </authorList>
    </citation>
    <scope>NUCLEOTIDE SEQUENCE [LARGE SCALE GENOMIC DNA]</scope>
    <source>
        <tissue evidence="2">Leaves</tissue>
    </source>
</reference>
<name>A0ABU6RBW7_9FABA</name>
<evidence type="ECO:0000313" key="3">
    <source>
        <dbReference type="Proteomes" id="UP001341840"/>
    </source>
</evidence>
<feature type="compositionally biased region" description="Low complexity" evidence="1">
    <location>
        <begin position="63"/>
        <end position="79"/>
    </location>
</feature>
<dbReference type="Proteomes" id="UP001341840">
    <property type="component" value="Unassembled WGS sequence"/>
</dbReference>
<comment type="caution">
    <text evidence="2">The sequence shown here is derived from an EMBL/GenBank/DDBJ whole genome shotgun (WGS) entry which is preliminary data.</text>
</comment>
<feature type="region of interest" description="Disordered" evidence="1">
    <location>
        <begin position="55"/>
        <end position="140"/>
    </location>
</feature>
<dbReference type="EMBL" id="JASCZI010030329">
    <property type="protein sequence ID" value="MED6121381.1"/>
    <property type="molecule type" value="Genomic_DNA"/>
</dbReference>
<organism evidence="2 3">
    <name type="scientific">Stylosanthes scabra</name>
    <dbReference type="NCBI Taxonomy" id="79078"/>
    <lineage>
        <taxon>Eukaryota</taxon>
        <taxon>Viridiplantae</taxon>
        <taxon>Streptophyta</taxon>
        <taxon>Embryophyta</taxon>
        <taxon>Tracheophyta</taxon>
        <taxon>Spermatophyta</taxon>
        <taxon>Magnoliopsida</taxon>
        <taxon>eudicotyledons</taxon>
        <taxon>Gunneridae</taxon>
        <taxon>Pentapetalae</taxon>
        <taxon>rosids</taxon>
        <taxon>fabids</taxon>
        <taxon>Fabales</taxon>
        <taxon>Fabaceae</taxon>
        <taxon>Papilionoideae</taxon>
        <taxon>50 kb inversion clade</taxon>
        <taxon>dalbergioids sensu lato</taxon>
        <taxon>Dalbergieae</taxon>
        <taxon>Pterocarpus clade</taxon>
        <taxon>Stylosanthes</taxon>
    </lineage>
</organism>